<dbReference type="EMBL" id="JAKOGI010001106">
    <property type="protein sequence ID" value="KAJ8427720.1"/>
    <property type="molecule type" value="Genomic_DNA"/>
</dbReference>
<dbReference type="PANTHER" id="PTHR33116">
    <property type="entry name" value="REVERSE TRANSCRIPTASE ZINC-BINDING DOMAIN-CONTAINING PROTEIN-RELATED-RELATED"/>
    <property type="match status" value="1"/>
</dbReference>
<sequence>MSKGLSNHTPIIFSFPQCPKPRSTFQFCEMWTKDKDFKDIVKHSLAQHQRGSSLKTLQHILSNLRHSFRQLNKNNKQKLEGISFRHNLCYNPTNQELLLKGASSRDHYISINQSAMLLVKQQSKAEWLGFGDECTRYDQRVEGFEVVLRVMTTFYKKLLGEMDHHITHVDQQIQLCLSFTDFDIKKVVFLIPNHKSPGPDGYNSAFYKACWEDIGPLVCSAIKEFFSGGHLPSFYRQTKLVLLPKVPNPQRAKDFRAISCCNLLMNAFHEFTRSSGLTVNLDKSNIVFGGDCLHIQQECLNITGFTEGQLPFRYLGMPITASRFTKEECSILVEKITPKVHISIGQYSVIWHVQFLSSIFILPQEVVNQVMKMCRNYLWGGSENYKKILYVAWDKICTPKKHRGLGVKNLRLWNMACIAKLLALEKATKSENKFKVYPRREYKVKEGYNWLLQEDGKPQWAKLVWSRISIPRHSFTVWFFIHNKLPQGPKTHEHLFFECIYARDIWQQFCAEWDIMLQLDGKGAFITSLIKLRTPRKMRGLIQAMVSAVIYHIWLARNRMIFKSTVYPAQEILKEIKSQLIQRVLQIHQNRKNYNACIDYLRKTQ</sequence>
<dbReference type="PANTHER" id="PTHR33116:SF84">
    <property type="entry name" value="RNA-DIRECTED DNA POLYMERASE"/>
    <property type="match status" value="1"/>
</dbReference>
<dbReference type="AlphaFoldDB" id="A0A9Q1GW77"/>
<organism evidence="1 2">
    <name type="scientific">Carnegiea gigantea</name>
    <dbReference type="NCBI Taxonomy" id="171969"/>
    <lineage>
        <taxon>Eukaryota</taxon>
        <taxon>Viridiplantae</taxon>
        <taxon>Streptophyta</taxon>
        <taxon>Embryophyta</taxon>
        <taxon>Tracheophyta</taxon>
        <taxon>Spermatophyta</taxon>
        <taxon>Magnoliopsida</taxon>
        <taxon>eudicotyledons</taxon>
        <taxon>Gunneridae</taxon>
        <taxon>Pentapetalae</taxon>
        <taxon>Caryophyllales</taxon>
        <taxon>Cactineae</taxon>
        <taxon>Cactaceae</taxon>
        <taxon>Cactoideae</taxon>
        <taxon>Echinocereeae</taxon>
        <taxon>Carnegiea</taxon>
    </lineage>
</organism>
<evidence type="ECO:0000313" key="1">
    <source>
        <dbReference type="EMBL" id="KAJ8427720.1"/>
    </source>
</evidence>
<protein>
    <recommendedName>
        <fullName evidence="3">Reverse transcriptase zinc-binding domain-containing protein</fullName>
    </recommendedName>
</protein>
<keyword evidence="2" id="KW-1185">Reference proteome</keyword>
<dbReference type="OrthoDB" id="1934719at2759"/>
<gene>
    <name evidence="1" type="ORF">Cgig2_022194</name>
</gene>
<reference evidence="1" key="1">
    <citation type="submission" date="2022-04" db="EMBL/GenBank/DDBJ databases">
        <title>Carnegiea gigantea Genome sequencing and assembly v2.</title>
        <authorList>
            <person name="Copetti D."/>
            <person name="Sanderson M.J."/>
            <person name="Burquez A."/>
            <person name="Wojciechowski M.F."/>
        </authorList>
    </citation>
    <scope>NUCLEOTIDE SEQUENCE</scope>
    <source>
        <strain evidence="1">SGP5-SGP5p</strain>
        <tissue evidence="1">Aerial part</tissue>
    </source>
</reference>
<proteinExistence type="predicted"/>
<name>A0A9Q1GW77_9CARY</name>
<evidence type="ECO:0000313" key="2">
    <source>
        <dbReference type="Proteomes" id="UP001153076"/>
    </source>
</evidence>
<accession>A0A9Q1GW77</accession>
<dbReference type="Proteomes" id="UP001153076">
    <property type="component" value="Unassembled WGS sequence"/>
</dbReference>
<evidence type="ECO:0008006" key="3">
    <source>
        <dbReference type="Google" id="ProtNLM"/>
    </source>
</evidence>
<comment type="caution">
    <text evidence="1">The sequence shown here is derived from an EMBL/GenBank/DDBJ whole genome shotgun (WGS) entry which is preliminary data.</text>
</comment>